<keyword evidence="3" id="KW-1185">Reference proteome</keyword>
<gene>
    <name evidence="2" type="ORF">PoB_006617600</name>
</gene>
<dbReference type="AlphaFoldDB" id="A0AAV4D671"/>
<dbReference type="EMBL" id="BLXT01007504">
    <property type="protein sequence ID" value="GFO39671.1"/>
    <property type="molecule type" value="Genomic_DNA"/>
</dbReference>
<reference evidence="2 3" key="1">
    <citation type="journal article" date="2021" name="Elife">
        <title>Chloroplast acquisition without the gene transfer in kleptoplastic sea slugs, Plakobranchus ocellatus.</title>
        <authorList>
            <person name="Maeda T."/>
            <person name="Takahashi S."/>
            <person name="Yoshida T."/>
            <person name="Shimamura S."/>
            <person name="Takaki Y."/>
            <person name="Nagai Y."/>
            <person name="Toyoda A."/>
            <person name="Suzuki Y."/>
            <person name="Arimoto A."/>
            <person name="Ishii H."/>
            <person name="Satoh N."/>
            <person name="Nishiyama T."/>
            <person name="Hasebe M."/>
            <person name="Maruyama T."/>
            <person name="Minagawa J."/>
            <person name="Obokata J."/>
            <person name="Shigenobu S."/>
        </authorList>
    </citation>
    <scope>NUCLEOTIDE SEQUENCE [LARGE SCALE GENOMIC DNA]</scope>
</reference>
<dbReference type="Proteomes" id="UP000735302">
    <property type="component" value="Unassembled WGS sequence"/>
</dbReference>
<name>A0AAV4D671_9GAST</name>
<sequence>MTKLRLHACDLCIPQGTKLYSTERQGPLPPRKDQGSQATVNIFRANGHLSTPTGPLALSRETKTPVAWRVYRESIVPSPGSLHGTANRRRLRSLQGFRPK</sequence>
<evidence type="ECO:0000256" key="1">
    <source>
        <dbReference type="SAM" id="MobiDB-lite"/>
    </source>
</evidence>
<accession>A0AAV4D671</accession>
<feature type="region of interest" description="Disordered" evidence="1">
    <location>
        <begin position="77"/>
        <end position="100"/>
    </location>
</feature>
<evidence type="ECO:0000313" key="3">
    <source>
        <dbReference type="Proteomes" id="UP000735302"/>
    </source>
</evidence>
<evidence type="ECO:0000313" key="2">
    <source>
        <dbReference type="EMBL" id="GFO39671.1"/>
    </source>
</evidence>
<proteinExistence type="predicted"/>
<comment type="caution">
    <text evidence="2">The sequence shown here is derived from an EMBL/GenBank/DDBJ whole genome shotgun (WGS) entry which is preliminary data.</text>
</comment>
<organism evidence="2 3">
    <name type="scientific">Plakobranchus ocellatus</name>
    <dbReference type="NCBI Taxonomy" id="259542"/>
    <lineage>
        <taxon>Eukaryota</taxon>
        <taxon>Metazoa</taxon>
        <taxon>Spiralia</taxon>
        <taxon>Lophotrochozoa</taxon>
        <taxon>Mollusca</taxon>
        <taxon>Gastropoda</taxon>
        <taxon>Heterobranchia</taxon>
        <taxon>Euthyneura</taxon>
        <taxon>Panpulmonata</taxon>
        <taxon>Sacoglossa</taxon>
        <taxon>Placobranchoidea</taxon>
        <taxon>Plakobranchidae</taxon>
        <taxon>Plakobranchus</taxon>
    </lineage>
</organism>
<protein>
    <submittedName>
        <fullName evidence="2">Uncharacterized protein</fullName>
    </submittedName>
</protein>